<evidence type="ECO:0000313" key="2">
    <source>
        <dbReference type="EnsemblPlants" id="AES74377"/>
    </source>
</evidence>
<name>G7KQ12_MEDTR</name>
<protein>
    <submittedName>
        <fullName evidence="1">Ribonucleoside-diphosphate reductase small chain, putative</fullName>
    </submittedName>
</protein>
<sequence>MDHENPLTPKRNFLSPKSLRVGWDERLLDELGCEKVYNVHNPFDWMDLILLQGKTIFLISALGSIRKLLL</sequence>
<evidence type="ECO:0000313" key="1">
    <source>
        <dbReference type="EMBL" id="AES74377.2"/>
    </source>
</evidence>
<proteinExistence type="predicted"/>
<accession>A0A0C3VSM9</accession>
<dbReference type="EnsemblPlants" id="AES74377">
    <property type="protein sequence ID" value="AES74377"/>
    <property type="gene ID" value="MTR_6g005270"/>
</dbReference>
<dbReference type="AlphaFoldDB" id="G7KQ12"/>
<reference evidence="1 3" key="2">
    <citation type="journal article" date="2014" name="BMC Genomics">
        <title>An improved genome release (version Mt4.0) for the model legume Medicago truncatula.</title>
        <authorList>
            <person name="Tang H."/>
            <person name="Krishnakumar V."/>
            <person name="Bidwell S."/>
            <person name="Rosen B."/>
            <person name="Chan A."/>
            <person name="Zhou S."/>
            <person name="Gentzbittel L."/>
            <person name="Childs K.L."/>
            <person name="Yandell M."/>
            <person name="Gundlach H."/>
            <person name="Mayer K.F."/>
            <person name="Schwartz D.C."/>
            <person name="Town C.D."/>
        </authorList>
    </citation>
    <scope>GENOME REANNOTATION</scope>
    <source>
        <strain evidence="2 3">cv. Jemalong A17</strain>
    </source>
</reference>
<dbReference type="STRING" id="3880.G7KQ12"/>
<dbReference type="HOGENOM" id="CLU_2761640_0_0_1"/>
<gene>
    <name evidence="1" type="ordered locus">MTR_6g005270</name>
</gene>
<evidence type="ECO:0000313" key="3">
    <source>
        <dbReference type="Proteomes" id="UP000002051"/>
    </source>
</evidence>
<reference evidence="1 3" key="1">
    <citation type="journal article" date="2011" name="Nature">
        <title>The Medicago genome provides insight into the evolution of rhizobial symbioses.</title>
        <authorList>
            <person name="Young N.D."/>
            <person name="Debelle F."/>
            <person name="Oldroyd G.E."/>
            <person name="Geurts R."/>
            <person name="Cannon S.B."/>
            <person name="Udvardi M.K."/>
            <person name="Benedito V.A."/>
            <person name="Mayer K.F."/>
            <person name="Gouzy J."/>
            <person name="Schoof H."/>
            <person name="Van de Peer Y."/>
            <person name="Proost S."/>
            <person name="Cook D.R."/>
            <person name="Meyers B.C."/>
            <person name="Spannagl M."/>
            <person name="Cheung F."/>
            <person name="De Mita S."/>
            <person name="Krishnakumar V."/>
            <person name="Gundlach H."/>
            <person name="Zhou S."/>
            <person name="Mudge J."/>
            <person name="Bharti A.K."/>
            <person name="Murray J.D."/>
            <person name="Naoumkina M.A."/>
            <person name="Rosen B."/>
            <person name="Silverstein K.A."/>
            <person name="Tang H."/>
            <person name="Rombauts S."/>
            <person name="Zhao P.X."/>
            <person name="Zhou P."/>
            <person name="Barbe V."/>
            <person name="Bardou P."/>
            <person name="Bechner M."/>
            <person name="Bellec A."/>
            <person name="Berger A."/>
            <person name="Berges H."/>
            <person name="Bidwell S."/>
            <person name="Bisseling T."/>
            <person name="Choisne N."/>
            <person name="Couloux A."/>
            <person name="Denny R."/>
            <person name="Deshpande S."/>
            <person name="Dai X."/>
            <person name="Doyle J.J."/>
            <person name="Dudez A.M."/>
            <person name="Farmer A.D."/>
            <person name="Fouteau S."/>
            <person name="Franken C."/>
            <person name="Gibelin C."/>
            <person name="Gish J."/>
            <person name="Goldstein S."/>
            <person name="Gonzalez A.J."/>
            <person name="Green P.J."/>
            <person name="Hallab A."/>
            <person name="Hartog M."/>
            <person name="Hua A."/>
            <person name="Humphray S.J."/>
            <person name="Jeong D.H."/>
            <person name="Jing Y."/>
            <person name="Jocker A."/>
            <person name="Kenton S.M."/>
            <person name="Kim D.J."/>
            <person name="Klee K."/>
            <person name="Lai H."/>
            <person name="Lang C."/>
            <person name="Lin S."/>
            <person name="Macmil S.L."/>
            <person name="Magdelenat G."/>
            <person name="Matthews L."/>
            <person name="McCorrison J."/>
            <person name="Monaghan E.L."/>
            <person name="Mun J.H."/>
            <person name="Najar F.Z."/>
            <person name="Nicholson C."/>
            <person name="Noirot C."/>
            <person name="O'Bleness M."/>
            <person name="Paule C.R."/>
            <person name="Poulain J."/>
            <person name="Prion F."/>
            <person name="Qin B."/>
            <person name="Qu C."/>
            <person name="Retzel E.F."/>
            <person name="Riddle C."/>
            <person name="Sallet E."/>
            <person name="Samain S."/>
            <person name="Samson N."/>
            <person name="Sanders I."/>
            <person name="Saurat O."/>
            <person name="Scarpelli C."/>
            <person name="Schiex T."/>
            <person name="Segurens B."/>
            <person name="Severin A.J."/>
            <person name="Sherrier D.J."/>
            <person name="Shi R."/>
            <person name="Sims S."/>
            <person name="Singer S.R."/>
            <person name="Sinharoy S."/>
            <person name="Sterck L."/>
            <person name="Viollet A."/>
            <person name="Wang B.B."/>
            <person name="Wang K."/>
            <person name="Wang M."/>
            <person name="Wang X."/>
            <person name="Warfsmann J."/>
            <person name="Weissenbach J."/>
            <person name="White D.D."/>
            <person name="White J.D."/>
            <person name="Wiley G.B."/>
            <person name="Wincker P."/>
            <person name="Xing Y."/>
            <person name="Yang L."/>
            <person name="Yao Z."/>
            <person name="Ying F."/>
            <person name="Zhai J."/>
            <person name="Zhou L."/>
            <person name="Zuber A."/>
            <person name="Denarie J."/>
            <person name="Dixon R.A."/>
            <person name="May G.D."/>
            <person name="Schwartz D.C."/>
            <person name="Rogers J."/>
            <person name="Quetier F."/>
            <person name="Town C.D."/>
            <person name="Roe B.A."/>
        </authorList>
    </citation>
    <scope>NUCLEOTIDE SEQUENCE [LARGE SCALE GENOMIC DNA]</scope>
    <source>
        <strain evidence="1">A17</strain>
        <strain evidence="2 3">cv. Jemalong A17</strain>
    </source>
</reference>
<keyword evidence="3" id="KW-1185">Reference proteome</keyword>
<dbReference type="PaxDb" id="3880-AES74377"/>
<organism evidence="1 3">
    <name type="scientific">Medicago truncatula</name>
    <name type="common">Barrel medic</name>
    <name type="synonym">Medicago tribuloides</name>
    <dbReference type="NCBI Taxonomy" id="3880"/>
    <lineage>
        <taxon>Eukaryota</taxon>
        <taxon>Viridiplantae</taxon>
        <taxon>Streptophyta</taxon>
        <taxon>Embryophyta</taxon>
        <taxon>Tracheophyta</taxon>
        <taxon>Spermatophyta</taxon>
        <taxon>Magnoliopsida</taxon>
        <taxon>eudicotyledons</taxon>
        <taxon>Gunneridae</taxon>
        <taxon>Pentapetalae</taxon>
        <taxon>rosids</taxon>
        <taxon>fabids</taxon>
        <taxon>Fabales</taxon>
        <taxon>Fabaceae</taxon>
        <taxon>Papilionoideae</taxon>
        <taxon>50 kb inversion clade</taxon>
        <taxon>NPAAA clade</taxon>
        <taxon>Hologalegina</taxon>
        <taxon>IRL clade</taxon>
        <taxon>Trifolieae</taxon>
        <taxon>Medicago</taxon>
    </lineage>
</organism>
<accession>G7KQ12</accession>
<dbReference type="EMBL" id="CM001222">
    <property type="protein sequence ID" value="AES74377.2"/>
    <property type="molecule type" value="Genomic_DNA"/>
</dbReference>
<dbReference type="Proteomes" id="UP000002051">
    <property type="component" value="Chromosome 6"/>
</dbReference>
<reference evidence="2" key="3">
    <citation type="submission" date="2015-04" db="UniProtKB">
        <authorList>
            <consortium name="EnsemblPlants"/>
        </authorList>
    </citation>
    <scope>IDENTIFICATION</scope>
    <source>
        <strain evidence="2">cv. Jemalong A17</strain>
    </source>
</reference>